<protein>
    <submittedName>
        <fullName evidence="3">Uncharacterized protein</fullName>
    </submittedName>
</protein>
<proteinExistence type="predicted"/>
<feature type="compositionally biased region" description="Basic and acidic residues" evidence="1">
    <location>
        <begin position="117"/>
        <end position="170"/>
    </location>
</feature>
<keyword evidence="4" id="KW-1185">Reference proteome</keyword>
<keyword evidence="2" id="KW-1133">Transmembrane helix</keyword>
<dbReference type="HOGENOM" id="CLU_1171114_0_0_1"/>
<feature type="transmembrane region" description="Helical" evidence="2">
    <location>
        <begin position="177"/>
        <end position="196"/>
    </location>
</feature>
<reference key="1">
    <citation type="submission" date="2007-01" db="EMBL/GenBank/DDBJ databases">
        <title>The Genome Sequence of Puccinia graminis f. sp. tritici Strain CRL 75-36-700-3.</title>
        <authorList>
            <consortium name="The Broad Institute Genome Sequencing Platform"/>
            <person name="Birren B."/>
            <person name="Lander E."/>
            <person name="Galagan J."/>
            <person name="Nusbaum C."/>
            <person name="Devon K."/>
            <person name="Cuomo C."/>
            <person name="Jaffe D."/>
            <person name="Butler J."/>
            <person name="Alvarez P."/>
            <person name="Gnerre S."/>
            <person name="Grabherr M."/>
            <person name="Mauceli E."/>
            <person name="Brockman W."/>
            <person name="Young S."/>
            <person name="LaButti K."/>
            <person name="Sykes S."/>
            <person name="DeCaprio D."/>
            <person name="Crawford M."/>
            <person name="Koehrsen M."/>
            <person name="Engels R."/>
            <person name="Montgomery P."/>
            <person name="Pearson M."/>
            <person name="Howarth C."/>
            <person name="Larson L."/>
            <person name="White J."/>
            <person name="Zeng Q."/>
            <person name="Kodira C."/>
            <person name="Yandava C."/>
            <person name="Alvarado L."/>
            <person name="O'Leary S."/>
            <person name="Szabo L."/>
            <person name="Dean R."/>
            <person name="Schein J."/>
        </authorList>
    </citation>
    <scope>NUCLEOTIDE SEQUENCE</scope>
    <source>
        <strain>CRL 75-36-700-3</strain>
    </source>
</reference>
<sequence length="237" mass="26132">MSVKNTQDILSYGERPAGTRGPFGTLRSRGLVKLESGPRLHSPQQTQTKQAPLHKYPAPSTIKHSDNLSTVNYLVLDQSTNIWKDELFSVSYASVLAENAPPVEEQPKPDPNLLEGQGDHHPTEHENEKQPGDNDGDEHHSNDDRPSSGKKEDQIKQKAKRAAKEGKKPMSDPQNQVGAISLVNVITLSATALFALKYWNKPHWDKRVVSGVIVGVSAILGGQGYLVNLFSNFQKKQ</sequence>
<dbReference type="EMBL" id="DS178425">
    <property type="protein sequence ID" value="EFP93993.2"/>
    <property type="molecule type" value="Genomic_DNA"/>
</dbReference>
<evidence type="ECO:0000313" key="4">
    <source>
        <dbReference type="Proteomes" id="UP000008783"/>
    </source>
</evidence>
<dbReference type="RefSeq" id="XP_003338412.2">
    <property type="nucleotide sequence ID" value="XM_003338364.2"/>
</dbReference>
<evidence type="ECO:0000313" key="3">
    <source>
        <dbReference type="EMBL" id="EFP93993.2"/>
    </source>
</evidence>
<dbReference type="OrthoDB" id="2553651at2759"/>
<reference evidence="4" key="2">
    <citation type="journal article" date="2011" name="Proc. Natl. Acad. Sci. U.S.A.">
        <title>Obligate biotrophy features unraveled by the genomic analysis of rust fungi.</title>
        <authorList>
            <person name="Duplessis S."/>
            <person name="Cuomo C.A."/>
            <person name="Lin Y.-C."/>
            <person name="Aerts A."/>
            <person name="Tisserant E."/>
            <person name="Veneault-Fourrey C."/>
            <person name="Joly D.L."/>
            <person name="Hacquard S."/>
            <person name="Amselem J."/>
            <person name="Cantarel B.L."/>
            <person name="Chiu R."/>
            <person name="Coutinho P.M."/>
            <person name="Feau N."/>
            <person name="Field M."/>
            <person name="Frey P."/>
            <person name="Gelhaye E."/>
            <person name="Goldberg J."/>
            <person name="Grabherr M.G."/>
            <person name="Kodira C.D."/>
            <person name="Kohler A."/>
            <person name="Kuees U."/>
            <person name="Lindquist E.A."/>
            <person name="Lucas S.M."/>
            <person name="Mago R."/>
            <person name="Mauceli E."/>
            <person name="Morin E."/>
            <person name="Murat C."/>
            <person name="Pangilinan J.L."/>
            <person name="Park R."/>
            <person name="Pearson M."/>
            <person name="Quesneville H."/>
            <person name="Rouhier N."/>
            <person name="Sakthikumar S."/>
            <person name="Salamov A.A."/>
            <person name="Schmutz J."/>
            <person name="Selles B."/>
            <person name="Shapiro H."/>
            <person name="Tanguay P."/>
            <person name="Tuskan G.A."/>
            <person name="Henrissat B."/>
            <person name="Van de Peer Y."/>
            <person name="Rouze P."/>
            <person name="Ellis J.G."/>
            <person name="Dodds P.N."/>
            <person name="Schein J.E."/>
            <person name="Zhong S."/>
            <person name="Hamelin R.C."/>
            <person name="Grigoriev I.V."/>
            <person name="Szabo L.J."/>
            <person name="Martin F."/>
        </authorList>
    </citation>
    <scope>NUCLEOTIDE SEQUENCE [LARGE SCALE GENOMIC DNA]</scope>
    <source>
        <strain evidence="4">CRL 75-36-700-3 / race SCCL</strain>
    </source>
</reference>
<dbReference type="AlphaFoldDB" id="E3LBR8"/>
<dbReference type="GeneID" id="10535606"/>
<dbReference type="InParanoid" id="E3LBR8"/>
<dbReference type="VEuPathDB" id="FungiDB:PGTG_20009"/>
<name>E3LBR8_PUCGT</name>
<keyword evidence="2" id="KW-0472">Membrane</keyword>
<dbReference type="KEGG" id="pgr:PGTG_20009"/>
<gene>
    <name evidence="3" type="ORF">PGTG_20009</name>
</gene>
<feature type="region of interest" description="Disordered" evidence="1">
    <location>
        <begin position="1"/>
        <end position="64"/>
    </location>
</feature>
<dbReference type="Proteomes" id="UP000008783">
    <property type="component" value="Unassembled WGS sequence"/>
</dbReference>
<dbReference type="STRING" id="418459.E3LBR8"/>
<evidence type="ECO:0000256" key="1">
    <source>
        <dbReference type="SAM" id="MobiDB-lite"/>
    </source>
</evidence>
<keyword evidence="2" id="KW-0812">Transmembrane</keyword>
<evidence type="ECO:0000256" key="2">
    <source>
        <dbReference type="SAM" id="Phobius"/>
    </source>
</evidence>
<organism evidence="3 4">
    <name type="scientific">Puccinia graminis f. sp. tritici (strain CRL 75-36-700-3 / race SCCL)</name>
    <name type="common">Black stem rust fungus</name>
    <dbReference type="NCBI Taxonomy" id="418459"/>
    <lineage>
        <taxon>Eukaryota</taxon>
        <taxon>Fungi</taxon>
        <taxon>Dikarya</taxon>
        <taxon>Basidiomycota</taxon>
        <taxon>Pucciniomycotina</taxon>
        <taxon>Pucciniomycetes</taxon>
        <taxon>Pucciniales</taxon>
        <taxon>Pucciniaceae</taxon>
        <taxon>Puccinia</taxon>
    </lineage>
</organism>
<accession>E3LBR8</accession>
<feature type="transmembrane region" description="Helical" evidence="2">
    <location>
        <begin position="208"/>
        <end position="230"/>
    </location>
</feature>
<feature type="region of interest" description="Disordered" evidence="1">
    <location>
        <begin position="100"/>
        <end position="175"/>
    </location>
</feature>